<dbReference type="InterPro" id="IPR027417">
    <property type="entry name" value="P-loop_NTPase"/>
</dbReference>
<dbReference type="RefSeq" id="XP_025362883.1">
    <property type="nucleotide sequence ID" value="XM_025503487.1"/>
</dbReference>
<feature type="compositionally biased region" description="Low complexity" evidence="8">
    <location>
        <begin position="28"/>
        <end position="52"/>
    </location>
</feature>
<organism evidence="10 11">
    <name type="scientific">Jaminaea rosea</name>
    <dbReference type="NCBI Taxonomy" id="1569628"/>
    <lineage>
        <taxon>Eukaryota</taxon>
        <taxon>Fungi</taxon>
        <taxon>Dikarya</taxon>
        <taxon>Basidiomycota</taxon>
        <taxon>Ustilaginomycotina</taxon>
        <taxon>Exobasidiomycetes</taxon>
        <taxon>Microstromatales</taxon>
        <taxon>Microstromatales incertae sedis</taxon>
        <taxon>Jaminaea</taxon>
    </lineage>
</organism>
<gene>
    <name evidence="10" type="ORF">BDZ90DRAFT_143953</name>
</gene>
<protein>
    <recommendedName>
        <fullName evidence="2">dTMP kinase</fullName>
        <ecNumber evidence="2">2.7.4.9</ecNumber>
    </recommendedName>
</protein>
<dbReference type="GO" id="GO:0004798">
    <property type="term" value="F:dTMP kinase activity"/>
    <property type="evidence" value="ECO:0007669"/>
    <property type="project" value="UniProtKB-EC"/>
</dbReference>
<keyword evidence="6" id="KW-0418">Kinase</keyword>
<dbReference type="Gene3D" id="3.40.50.300">
    <property type="entry name" value="P-loop containing nucleotide triphosphate hydrolases"/>
    <property type="match status" value="1"/>
</dbReference>
<dbReference type="GO" id="GO:0006235">
    <property type="term" value="P:dTTP biosynthetic process"/>
    <property type="evidence" value="ECO:0007669"/>
    <property type="project" value="TreeGrafter"/>
</dbReference>
<reference evidence="10 11" key="1">
    <citation type="journal article" date="2018" name="Mol. Biol. Evol.">
        <title>Broad Genomic Sampling Reveals a Smut Pathogenic Ancestry of the Fungal Clade Ustilaginomycotina.</title>
        <authorList>
            <person name="Kijpornyongpan T."/>
            <person name="Mondo S.J."/>
            <person name="Barry K."/>
            <person name="Sandor L."/>
            <person name="Lee J."/>
            <person name="Lipzen A."/>
            <person name="Pangilinan J."/>
            <person name="LaButti K."/>
            <person name="Hainaut M."/>
            <person name="Henrissat B."/>
            <person name="Grigoriev I.V."/>
            <person name="Spatafora J.W."/>
            <person name="Aime M.C."/>
        </authorList>
    </citation>
    <scope>NUCLEOTIDE SEQUENCE [LARGE SCALE GENOMIC DNA]</scope>
    <source>
        <strain evidence="10 11">MCA 5214</strain>
    </source>
</reference>
<keyword evidence="4" id="KW-0545">Nucleotide biosynthesis</keyword>
<dbReference type="InterPro" id="IPR039430">
    <property type="entry name" value="Thymidylate_kin-like_dom"/>
</dbReference>
<dbReference type="EMBL" id="KZ819665">
    <property type="protein sequence ID" value="PWN28271.1"/>
    <property type="molecule type" value="Genomic_DNA"/>
</dbReference>
<dbReference type="GO" id="GO:0005829">
    <property type="term" value="C:cytosol"/>
    <property type="evidence" value="ECO:0007669"/>
    <property type="project" value="TreeGrafter"/>
</dbReference>
<accession>A0A316UVB3</accession>
<evidence type="ECO:0000313" key="11">
    <source>
        <dbReference type="Proteomes" id="UP000245884"/>
    </source>
</evidence>
<evidence type="ECO:0000256" key="8">
    <source>
        <dbReference type="SAM" id="MobiDB-lite"/>
    </source>
</evidence>
<dbReference type="Pfam" id="PF02223">
    <property type="entry name" value="Thymidylate_kin"/>
    <property type="match status" value="1"/>
</dbReference>
<keyword evidence="3" id="KW-0808">Transferase</keyword>
<evidence type="ECO:0000256" key="5">
    <source>
        <dbReference type="ARBA" id="ARBA00022741"/>
    </source>
</evidence>
<dbReference type="GO" id="GO:0006233">
    <property type="term" value="P:dTDP biosynthetic process"/>
    <property type="evidence" value="ECO:0007669"/>
    <property type="project" value="InterPro"/>
</dbReference>
<evidence type="ECO:0000256" key="2">
    <source>
        <dbReference type="ARBA" id="ARBA00012980"/>
    </source>
</evidence>
<dbReference type="GO" id="GO:0005634">
    <property type="term" value="C:nucleus"/>
    <property type="evidence" value="ECO:0007669"/>
    <property type="project" value="TreeGrafter"/>
</dbReference>
<dbReference type="NCBIfam" id="TIGR00041">
    <property type="entry name" value="DTMP_kinase"/>
    <property type="match status" value="1"/>
</dbReference>
<dbReference type="EC" id="2.7.4.9" evidence="2"/>
<evidence type="ECO:0000313" key="10">
    <source>
        <dbReference type="EMBL" id="PWN28271.1"/>
    </source>
</evidence>
<dbReference type="PANTHER" id="PTHR10344">
    <property type="entry name" value="THYMIDYLATE KINASE"/>
    <property type="match status" value="1"/>
</dbReference>
<dbReference type="AlphaFoldDB" id="A0A316UVB3"/>
<dbReference type="GO" id="GO:0006227">
    <property type="term" value="P:dUDP biosynthetic process"/>
    <property type="evidence" value="ECO:0007669"/>
    <property type="project" value="TreeGrafter"/>
</dbReference>
<dbReference type="OrthoDB" id="425602at2759"/>
<feature type="domain" description="Thymidylate kinase-like" evidence="9">
    <location>
        <begin position="65"/>
        <end position="247"/>
    </location>
</feature>
<evidence type="ECO:0000256" key="6">
    <source>
        <dbReference type="ARBA" id="ARBA00022777"/>
    </source>
</evidence>
<dbReference type="HAMAP" id="MF_00165">
    <property type="entry name" value="Thymidylate_kinase"/>
    <property type="match status" value="1"/>
</dbReference>
<dbReference type="InterPro" id="IPR018094">
    <property type="entry name" value="Thymidylate_kinase"/>
</dbReference>
<dbReference type="GO" id="GO:0005524">
    <property type="term" value="F:ATP binding"/>
    <property type="evidence" value="ECO:0007669"/>
    <property type="project" value="UniProtKB-KW"/>
</dbReference>
<evidence type="ECO:0000256" key="7">
    <source>
        <dbReference type="ARBA" id="ARBA00022840"/>
    </source>
</evidence>
<dbReference type="GeneID" id="37025310"/>
<proteinExistence type="inferred from homology"/>
<comment type="similarity">
    <text evidence="1">Belongs to the thymidylate kinase family.</text>
</comment>
<evidence type="ECO:0000256" key="4">
    <source>
        <dbReference type="ARBA" id="ARBA00022727"/>
    </source>
</evidence>
<name>A0A316UVB3_9BASI</name>
<dbReference type="Proteomes" id="UP000245884">
    <property type="component" value="Unassembled WGS sequence"/>
</dbReference>
<keyword evidence="5" id="KW-0547">Nucleotide-binding</keyword>
<dbReference type="STRING" id="1569628.A0A316UVB3"/>
<evidence type="ECO:0000256" key="1">
    <source>
        <dbReference type="ARBA" id="ARBA00009776"/>
    </source>
</evidence>
<dbReference type="GO" id="GO:0004550">
    <property type="term" value="F:nucleoside diphosphate kinase activity"/>
    <property type="evidence" value="ECO:0007669"/>
    <property type="project" value="TreeGrafter"/>
</dbReference>
<sequence length="272" mass="30190">MTFPHCSFPHVTPWLRFTLIPYKSKRASPTSVTSHSPAASSSSQLPQAPLVSTPQPPRRGLFIALEGLDRAGKSTQIARLHDQLGGPSRTTLLKFPDRTTPIGKLLHSYLTSPQEQLDDRAVHLLFAANRWEVAARIRREVEQEGRIVLADRYAWSGVAYSRAKGLPLSWLFSPELGLPLPDLTLFLSLDPAVAAQRGGYGEERYEESGMQRRVRKSFGEVARVVSGSGANWRELDAGRGGVEEVWEMVWGAVRGVVDGERRQALNEIDVRV</sequence>
<dbReference type="PANTHER" id="PTHR10344:SF1">
    <property type="entry name" value="THYMIDYLATE KINASE"/>
    <property type="match status" value="1"/>
</dbReference>
<evidence type="ECO:0000256" key="3">
    <source>
        <dbReference type="ARBA" id="ARBA00022679"/>
    </source>
</evidence>
<keyword evidence="11" id="KW-1185">Reference proteome</keyword>
<evidence type="ECO:0000259" key="9">
    <source>
        <dbReference type="Pfam" id="PF02223"/>
    </source>
</evidence>
<dbReference type="CDD" id="cd01672">
    <property type="entry name" value="TMPK"/>
    <property type="match status" value="1"/>
</dbReference>
<keyword evidence="7" id="KW-0067">ATP-binding</keyword>
<dbReference type="SUPFAM" id="SSF52540">
    <property type="entry name" value="P-loop containing nucleoside triphosphate hydrolases"/>
    <property type="match status" value="1"/>
</dbReference>
<feature type="region of interest" description="Disordered" evidence="8">
    <location>
        <begin position="28"/>
        <end position="55"/>
    </location>
</feature>